<keyword evidence="3" id="KW-1185">Reference proteome</keyword>
<dbReference type="OrthoDB" id="3993315at2759"/>
<feature type="region of interest" description="Disordered" evidence="1">
    <location>
        <begin position="36"/>
        <end position="267"/>
    </location>
</feature>
<dbReference type="eggNOG" id="ENOG502S1ET">
    <property type="taxonomic scope" value="Eukaryota"/>
</dbReference>
<feature type="compositionally biased region" description="Polar residues" evidence="1">
    <location>
        <begin position="258"/>
        <end position="267"/>
    </location>
</feature>
<dbReference type="GO" id="GO:0032035">
    <property type="term" value="F:myosin II tail binding"/>
    <property type="evidence" value="ECO:0007669"/>
    <property type="project" value="EnsemblFungi"/>
</dbReference>
<dbReference type="GO" id="GO:1990317">
    <property type="term" value="C:Gin4 complex"/>
    <property type="evidence" value="ECO:0007669"/>
    <property type="project" value="EnsemblFungi"/>
</dbReference>
<feature type="compositionally biased region" description="Basic and acidic residues" evidence="1">
    <location>
        <begin position="161"/>
        <end position="186"/>
    </location>
</feature>
<organism evidence="2 3">
    <name type="scientific">Kazachstania africana (strain ATCC 22294 / BCRC 22015 / CBS 2517 / CECT 1963 / NBRC 1671 / NRRL Y-8276)</name>
    <name type="common">Yeast</name>
    <name type="synonym">Kluyveromyces africanus</name>
    <dbReference type="NCBI Taxonomy" id="1071382"/>
    <lineage>
        <taxon>Eukaryota</taxon>
        <taxon>Fungi</taxon>
        <taxon>Dikarya</taxon>
        <taxon>Ascomycota</taxon>
        <taxon>Saccharomycotina</taxon>
        <taxon>Saccharomycetes</taxon>
        <taxon>Saccharomycetales</taxon>
        <taxon>Saccharomycetaceae</taxon>
        <taxon>Kazachstania</taxon>
    </lineage>
</organism>
<feature type="compositionally biased region" description="Acidic residues" evidence="1">
    <location>
        <begin position="65"/>
        <end position="79"/>
    </location>
</feature>
<feature type="compositionally biased region" description="Acidic residues" evidence="1">
    <location>
        <begin position="195"/>
        <end position="208"/>
    </location>
</feature>
<feature type="compositionally biased region" description="Basic and acidic residues" evidence="1">
    <location>
        <begin position="245"/>
        <end position="257"/>
    </location>
</feature>
<name>H2AP77_KAZAF</name>
<dbReference type="RefSeq" id="XP_003955312.1">
    <property type="nucleotide sequence ID" value="XM_003955263.1"/>
</dbReference>
<dbReference type="GO" id="GO:0000921">
    <property type="term" value="P:septin ring assembly"/>
    <property type="evidence" value="ECO:0007669"/>
    <property type="project" value="EnsemblFungi"/>
</dbReference>
<feature type="compositionally biased region" description="Basic and acidic residues" evidence="1">
    <location>
        <begin position="117"/>
        <end position="130"/>
    </location>
</feature>
<dbReference type="AlphaFoldDB" id="H2AP77"/>
<dbReference type="GO" id="GO:0030674">
    <property type="term" value="F:protein-macromolecule adaptor activity"/>
    <property type="evidence" value="ECO:0007669"/>
    <property type="project" value="EnsemblFungi"/>
</dbReference>
<dbReference type="FunCoup" id="H2AP77">
    <property type="interactions" value="54"/>
</dbReference>
<reference evidence="2 3" key="1">
    <citation type="journal article" date="2011" name="Proc. Natl. Acad. Sci. U.S.A.">
        <title>Evolutionary erosion of yeast sex chromosomes by mating-type switching accidents.</title>
        <authorList>
            <person name="Gordon J.L."/>
            <person name="Armisen D."/>
            <person name="Proux-Wera E."/>
            <person name="Oheigeartaigh S.S."/>
            <person name="Byrne K.P."/>
            <person name="Wolfe K.H."/>
        </authorList>
    </citation>
    <scope>NUCLEOTIDE SEQUENCE [LARGE SCALE GENOMIC DNA]</scope>
    <source>
        <strain evidence="3">ATCC 22294 / BCRC 22015 / CBS 2517 / CECT 1963 / NBRC 1671 / NRRL Y-8276</strain>
    </source>
</reference>
<protein>
    <submittedName>
        <fullName evidence="2">Uncharacterized protein</fullName>
    </submittedName>
</protein>
<dbReference type="HOGENOM" id="CLU_050570_0_0_1"/>
<feature type="compositionally biased region" description="Basic and acidic residues" evidence="1">
    <location>
        <begin position="92"/>
        <end position="107"/>
    </location>
</feature>
<feature type="compositionally biased region" description="Acidic residues" evidence="1">
    <location>
        <begin position="131"/>
        <end position="145"/>
    </location>
</feature>
<proteinExistence type="predicted"/>
<dbReference type="GeneID" id="13885927"/>
<evidence type="ECO:0000313" key="2">
    <source>
        <dbReference type="EMBL" id="CCF56177.1"/>
    </source>
</evidence>
<dbReference type="GO" id="GO:0072741">
    <property type="term" value="P:protein localization to cell division site"/>
    <property type="evidence" value="ECO:0007669"/>
    <property type="project" value="EnsemblFungi"/>
</dbReference>
<sequence length="394" mass="44050">MGLDEEKIKKRLSQIELDIDQMNQMIDDNLLLSKGEQGVSEAEDEVKQSKLHEVTDVETGSDTYGDADDGFAVEVEEGNGDNAKSISNTEASVEKDVQDERVDRVEGLADVIEENNVEVKELTNQDKDGKIEEEEATAEEDEITAEQDVNNEGVSEEVEDPHDSTHSDDVTLEDTTKSNDGEKGPLGDKTQPIQEENESQWEEIDENTEEAKTTSIQDKIVAQSIETAVPAFSDKESSPDGNLGEDDKIVLPKKDNGDNNATNNPRIFSNPFRVISVSSPASATSSRKSSLDTKSTVVKKTQEQENVTRLQKRHDYLINKCMKLNKEIDYLNKMMLQGNLDVGDNKKLKLAISKLQQYYDEKNKEKYEVGVILSRQLRKQINNGENGQFWVGSK</sequence>
<feature type="compositionally biased region" description="Basic and acidic residues" evidence="1">
    <location>
        <begin position="45"/>
        <end position="55"/>
    </location>
</feature>
<evidence type="ECO:0000313" key="3">
    <source>
        <dbReference type="Proteomes" id="UP000005220"/>
    </source>
</evidence>
<feature type="compositionally biased region" description="Polar residues" evidence="1">
    <location>
        <begin position="82"/>
        <end position="91"/>
    </location>
</feature>
<evidence type="ECO:0000256" key="1">
    <source>
        <dbReference type="SAM" id="MobiDB-lite"/>
    </source>
</evidence>
<gene>
    <name evidence="2" type="primary">KAFR0A07430</name>
    <name evidence="2" type="ORF">KAFR_0A07430</name>
</gene>
<dbReference type="InParanoid" id="H2AP77"/>
<accession>H2AP77</accession>
<dbReference type="KEGG" id="kaf:KAFR_0A07430"/>
<dbReference type="Proteomes" id="UP000005220">
    <property type="component" value="Chromosome 1"/>
</dbReference>
<dbReference type="STRING" id="1071382.H2AP77"/>
<dbReference type="EMBL" id="HE650821">
    <property type="protein sequence ID" value="CCF56177.1"/>
    <property type="molecule type" value="Genomic_DNA"/>
</dbReference>